<proteinExistence type="predicted"/>
<protein>
    <submittedName>
        <fullName evidence="1">Uncharacterized protein</fullName>
    </submittedName>
</protein>
<dbReference type="Proteomes" id="UP000671973">
    <property type="component" value="Segment"/>
</dbReference>
<evidence type="ECO:0000313" key="2">
    <source>
        <dbReference type="Proteomes" id="UP000671973"/>
    </source>
</evidence>
<gene>
    <name evidence="1" type="ORF">Ab1vBOLIVR1_gp99c</name>
</gene>
<dbReference type="EMBL" id="MT234338">
    <property type="protein sequence ID" value="QIW87294.1"/>
    <property type="molecule type" value="Genomic_DNA"/>
</dbReference>
<evidence type="ECO:0000313" key="1">
    <source>
        <dbReference type="EMBL" id="QIW87294.1"/>
    </source>
</evidence>
<organism evidence="1 2">
    <name type="scientific">Agrobacterium phage OLIVR1</name>
    <dbReference type="NCBI Taxonomy" id="2723769"/>
    <lineage>
        <taxon>Viruses</taxon>
        <taxon>Duplodnaviria</taxon>
        <taxon>Heunggongvirae</taxon>
        <taxon>Uroviricota</taxon>
        <taxon>Caudoviricetes</taxon>
        <taxon>Schitoviridae</taxon>
        <taxon>Oliverunavirus</taxon>
        <taxon>Oliverunavirus OLIVR1</taxon>
    </lineage>
</organism>
<reference evidence="1 2" key="1">
    <citation type="submission" date="2020-03" db="EMBL/GenBank/DDBJ databases">
        <authorList>
            <person name="Holtappels D."/>
            <person name="Bomans J.P.J."/>
            <person name="Lavigne R."/>
            <person name="Wagemans J."/>
        </authorList>
    </citation>
    <scope>NUCLEOTIDE SEQUENCE [LARGE SCALE GENOMIC DNA]</scope>
    <source>
        <strain evidence="1 2">OLIVR1</strain>
    </source>
</reference>
<keyword evidence="2" id="KW-1185">Reference proteome</keyword>
<accession>A0A858MR88</accession>
<name>A0A858MR88_9CAUD</name>
<sequence>MKLYIITALIGAVIFMAAIEYGKHLSTRDAAINAQKQVIIQGKTNDKISNYSDNDFCTTVLGGQLSESGECK</sequence>